<dbReference type="Pfam" id="PF13499">
    <property type="entry name" value="EF-hand_7"/>
    <property type="match status" value="1"/>
</dbReference>
<evidence type="ECO:0000259" key="3">
    <source>
        <dbReference type="PROSITE" id="PS50222"/>
    </source>
</evidence>
<keyword evidence="2" id="KW-0677">Repeat</keyword>
<dbReference type="EMBL" id="NIDE01000004">
    <property type="protein sequence ID" value="OWK43032.1"/>
    <property type="molecule type" value="Genomic_DNA"/>
</dbReference>
<dbReference type="Proteomes" id="UP000214646">
    <property type="component" value="Unassembled WGS sequence"/>
</dbReference>
<gene>
    <name evidence="4" type="ORF">FRUB_02631</name>
</gene>
<protein>
    <recommendedName>
        <fullName evidence="3">EF-hand domain-containing protein</fullName>
    </recommendedName>
</protein>
<evidence type="ECO:0000256" key="2">
    <source>
        <dbReference type="ARBA" id="ARBA00022737"/>
    </source>
</evidence>
<dbReference type="PANTHER" id="PTHR10827:SF98">
    <property type="entry name" value="45 KDA CALCIUM-BINDING PROTEIN"/>
    <property type="match status" value="1"/>
</dbReference>
<dbReference type="PROSITE" id="PS00018">
    <property type="entry name" value="EF_HAND_1"/>
    <property type="match status" value="4"/>
</dbReference>
<dbReference type="GO" id="GO:0005509">
    <property type="term" value="F:calcium ion binding"/>
    <property type="evidence" value="ECO:0007669"/>
    <property type="project" value="InterPro"/>
</dbReference>
<dbReference type="InterPro" id="IPR011992">
    <property type="entry name" value="EF-hand-dom_pair"/>
</dbReference>
<feature type="domain" description="EF-hand" evidence="3">
    <location>
        <begin position="71"/>
        <end position="106"/>
    </location>
</feature>
<dbReference type="Gene3D" id="1.10.238.10">
    <property type="entry name" value="EF-hand"/>
    <property type="match status" value="4"/>
</dbReference>
<dbReference type="RefSeq" id="WP_088253942.1">
    <property type="nucleotide sequence ID" value="NZ_NIDE01000004.1"/>
</dbReference>
<name>A0A225DNQ4_9BACT</name>
<dbReference type="PROSITE" id="PS50222">
    <property type="entry name" value="EF_HAND_2"/>
    <property type="match status" value="4"/>
</dbReference>
<dbReference type="OrthoDB" id="260830at2"/>
<comment type="caution">
    <text evidence="4">The sequence shown here is derived from an EMBL/GenBank/DDBJ whole genome shotgun (WGS) entry which is preliminary data.</text>
</comment>
<sequence length="538" mass="59070">MIGTARVLGLLAAATALALVGVAVGREGGTAPPPPPAVDPESARDVFLLLDRGPLHLRLHVTIGGKSPQAVRREYLARLFKSLDLDHDGKLSRAEFDRSPLNTAARGAIGRRSNKEAAEEVPAAKLAEALERVAGETLAFRQDDSARKTDDLVFAALDADHNGTLSEDEIAQATALLLLKDQDEDDCVTLDEFKPVETVAVAQVVFPGARERPLAAVSTLMLDGAGALFAQRLIRRYDRNRDGRLSAEEIGFAPERFRALDTDGDGKLSPDELAAFRKQKPDVEAALDLEPSAGDASQIRVADGQNAQTIRPDLVAFSSADGVLELAVRRYDPIASAVADARLQFNRLDADENSYLDRDELKDNARFQRGLFEIIDADGDDKIFWPEMERYVRNRADAAATRCDIVLHDLGHGFFEALDRNHDGRLGLREIRAASATLRTLRKPGDALLRATDPPRRLHLEVVRGSFQLFSNPVGPMLVSQPVVQVRTPVGPVWFQRMDRNNDGDLTWKEFLGPRHVFEMLDADHDGLIDAKEAEKAR</sequence>
<feature type="domain" description="EF-hand" evidence="3">
    <location>
        <begin position="515"/>
        <end position="538"/>
    </location>
</feature>
<evidence type="ECO:0000256" key="1">
    <source>
        <dbReference type="ARBA" id="ARBA00022723"/>
    </source>
</evidence>
<feature type="domain" description="EF-hand" evidence="3">
    <location>
        <begin position="248"/>
        <end position="283"/>
    </location>
</feature>
<dbReference type="InterPro" id="IPR002048">
    <property type="entry name" value="EF_hand_dom"/>
</dbReference>
<evidence type="ECO:0000313" key="4">
    <source>
        <dbReference type="EMBL" id="OWK43032.1"/>
    </source>
</evidence>
<dbReference type="AlphaFoldDB" id="A0A225DNQ4"/>
<dbReference type="PANTHER" id="PTHR10827">
    <property type="entry name" value="RETICULOCALBIN"/>
    <property type="match status" value="1"/>
</dbReference>
<dbReference type="InterPro" id="IPR018247">
    <property type="entry name" value="EF_Hand_1_Ca_BS"/>
</dbReference>
<organism evidence="4 5">
    <name type="scientific">Fimbriiglobus ruber</name>
    <dbReference type="NCBI Taxonomy" id="1908690"/>
    <lineage>
        <taxon>Bacteria</taxon>
        <taxon>Pseudomonadati</taxon>
        <taxon>Planctomycetota</taxon>
        <taxon>Planctomycetia</taxon>
        <taxon>Gemmatales</taxon>
        <taxon>Gemmataceae</taxon>
        <taxon>Fimbriiglobus</taxon>
    </lineage>
</organism>
<dbReference type="SMART" id="SM00054">
    <property type="entry name" value="EFh"/>
    <property type="match status" value="5"/>
</dbReference>
<keyword evidence="5" id="KW-1185">Reference proteome</keyword>
<reference evidence="5" key="1">
    <citation type="submission" date="2017-06" db="EMBL/GenBank/DDBJ databases">
        <title>Genome analysis of Fimbriiglobus ruber SP5, the first member of the order Planctomycetales with confirmed chitinolytic capability.</title>
        <authorList>
            <person name="Ravin N.V."/>
            <person name="Rakitin A.L."/>
            <person name="Ivanova A.A."/>
            <person name="Beletsky A.V."/>
            <person name="Kulichevskaya I.S."/>
            <person name="Mardanov A.V."/>
            <person name="Dedysh S.N."/>
        </authorList>
    </citation>
    <scope>NUCLEOTIDE SEQUENCE [LARGE SCALE GENOMIC DNA]</scope>
    <source>
        <strain evidence="5">SP5</strain>
    </source>
</reference>
<evidence type="ECO:0000313" key="5">
    <source>
        <dbReference type="Proteomes" id="UP000214646"/>
    </source>
</evidence>
<feature type="domain" description="EF-hand" evidence="3">
    <location>
        <begin position="145"/>
        <end position="180"/>
    </location>
</feature>
<keyword evidence="1" id="KW-0479">Metal-binding</keyword>
<proteinExistence type="predicted"/>
<dbReference type="SUPFAM" id="SSF47473">
    <property type="entry name" value="EF-hand"/>
    <property type="match status" value="3"/>
</dbReference>
<dbReference type="Pfam" id="PF13202">
    <property type="entry name" value="EF-hand_5"/>
    <property type="match status" value="5"/>
</dbReference>
<accession>A0A225DNQ4</accession>